<dbReference type="Proteomes" id="UP000255355">
    <property type="component" value="Unassembled WGS sequence"/>
</dbReference>
<feature type="region of interest" description="Disordered" evidence="1">
    <location>
        <begin position="182"/>
        <end position="224"/>
    </location>
</feature>
<feature type="region of interest" description="Disordered" evidence="1">
    <location>
        <begin position="1"/>
        <end position="88"/>
    </location>
</feature>
<evidence type="ECO:0000313" key="3">
    <source>
        <dbReference type="Proteomes" id="UP000255355"/>
    </source>
</evidence>
<feature type="compositionally biased region" description="Polar residues" evidence="1">
    <location>
        <begin position="116"/>
        <end position="125"/>
    </location>
</feature>
<accession>A0A370HCA8</accession>
<feature type="compositionally biased region" description="Basic and acidic residues" evidence="1">
    <location>
        <begin position="45"/>
        <end position="63"/>
    </location>
</feature>
<feature type="compositionally biased region" description="Basic and acidic residues" evidence="1">
    <location>
        <begin position="71"/>
        <end position="83"/>
    </location>
</feature>
<protein>
    <submittedName>
        <fullName evidence="2">Uncharacterized protein</fullName>
    </submittedName>
</protein>
<keyword evidence="3" id="KW-1185">Reference proteome</keyword>
<evidence type="ECO:0000256" key="1">
    <source>
        <dbReference type="SAM" id="MobiDB-lite"/>
    </source>
</evidence>
<feature type="region of interest" description="Disordered" evidence="1">
    <location>
        <begin position="100"/>
        <end position="158"/>
    </location>
</feature>
<comment type="caution">
    <text evidence="2">The sequence shown here is derived from an EMBL/GenBank/DDBJ whole genome shotgun (WGS) entry which is preliminary data.</text>
</comment>
<gene>
    <name evidence="2" type="ORF">DFR68_102687</name>
</gene>
<dbReference type="STRING" id="1210089.GCA_001613165_03923"/>
<sequence length="224" mass="23531">MRLARDSSASPDPPAAVGVRQAAVPGRPAAHRLAAWPVAVPEVPGSEREPPVEPAREEPERVCSVRTAEPASDRWSAEERPGSDSRAVSAHLALAIPLRAHSVPATPGRDLRDSASARSCPTRESPTPGCRRRLQGSAPGPVPCAIRPGPSSLTAPDRHRVQCGGAPFRTLEEQVAELHPVPPSWIGRRAGNHPGAHGNSPTSSDDYPDCPQVAAVPIAGNPRQ</sequence>
<organism evidence="2 3">
    <name type="scientific">Nocardia mexicana</name>
    <dbReference type="NCBI Taxonomy" id="279262"/>
    <lineage>
        <taxon>Bacteria</taxon>
        <taxon>Bacillati</taxon>
        <taxon>Actinomycetota</taxon>
        <taxon>Actinomycetes</taxon>
        <taxon>Mycobacteriales</taxon>
        <taxon>Nocardiaceae</taxon>
        <taxon>Nocardia</taxon>
    </lineage>
</organism>
<dbReference type="EMBL" id="QQAZ01000002">
    <property type="protein sequence ID" value="RDI54559.1"/>
    <property type="molecule type" value="Genomic_DNA"/>
</dbReference>
<name>A0A370HCA8_9NOCA</name>
<reference evidence="2 3" key="1">
    <citation type="submission" date="2018-07" db="EMBL/GenBank/DDBJ databases">
        <title>Genomic Encyclopedia of Type Strains, Phase IV (KMG-IV): sequencing the most valuable type-strain genomes for metagenomic binning, comparative biology and taxonomic classification.</title>
        <authorList>
            <person name="Goeker M."/>
        </authorList>
    </citation>
    <scope>NUCLEOTIDE SEQUENCE [LARGE SCALE GENOMIC DNA]</scope>
    <source>
        <strain evidence="2 3">DSM 44952</strain>
    </source>
</reference>
<evidence type="ECO:0000313" key="2">
    <source>
        <dbReference type="EMBL" id="RDI54559.1"/>
    </source>
</evidence>
<dbReference type="AlphaFoldDB" id="A0A370HCA8"/>
<proteinExistence type="predicted"/>